<gene>
    <name evidence="1" type="ORF">MKQ68_05470</name>
</gene>
<keyword evidence="2" id="KW-1185">Reference proteome</keyword>
<dbReference type="EMBL" id="CP107006">
    <property type="protein sequence ID" value="UYQ94539.1"/>
    <property type="molecule type" value="Genomic_DNA"/>
</dbReference>
<evidence type="ECO:0000313" key="1">
    <source>
        <dbReference type="EMBL" id="UYQ94539.1"/>
    </source>
</evidence>
<dbReference type="Proteomes" id="UP001162741">
    <property type="component" value="Chromosome"/>
</dbReference>
<organism evidence="1 2">
    <name type="scientific">Chitinophaga horti</name>
    <dbReference type="NCBI Taxonomy" id="2920382"/>
    <lineage>
        <taxon>Bacteria</taxon>
        <taxon>Pseudomonadati</taxon>
        <taxon>Bacteroidota</taxon>
        <taxon>Chitinophagia</taxon>
        <taxon>Chitinophagales</taxon>
        <taxon>Chitinophagaceae</taxon>
        <taxon>Chitinophaga</taxon>
    </lineage>
</organism>
<reference evidence="1" key="1">
    <citation type="submission" date="2022-10" db="EMBL/GenBank/DDBJ databases">
        <title>Chitinophaga sp. nov., isolated from soil.</title>
        <authorList>
            <person name="Jeon C.O."/>
        </authorList>
    </citation>
    <scope>NUCLEOTIDE SEQUENCE</scope>
    <source>
        <strain evidence="1">R8</strain>
    </source>
</reference>
<dbReference type="RefSeq" id="WP_264282412.1">
    <property type="nucleotide sequence ID" value="NZ_CP107006.1"/>
</dbReference>
<accession>A0ABY6J8Q4</accession>
<evidence type="ECO:0000313" key="2">
    <source>
        <dbReference type="Proteomes" id="UP001162741"/>
    </source>
</evidence>
<proteinExistence type="predicted"/>
<protein>
    <submittedName>
        <fullName evidence="1">Uncharacterized protein</fullName>
    </submittedName>
</protein>
<sequence length="95" mass="11422">MQNGTPIYEEIIARFQQVLRQVQRQLKELKRGDLRLFKARGRHIGLVNTYADCIQLVVFPPTRKFARNMVYDYRTDEPINWHQIELIVRANYQTM</sequence>
<name>A0ABY6J8Q4_9BACT</name>